<dbReference type="AlphaFoldDB" id="A0A8J3CQF2"/>
<dbReference type="RefSeq" id="WP_189497442.1">
    <property type="nucleotide sequence ID" value="NZ_BMZH01000006.1"/>
</dbReference>
<organism evidence="2 3">
    <name type="scientific">Algimonas arctica</name>
    <dbReference type="NCBI Taxonomy" id="1479486"/>
    <lineage>
        <taxon>Bacteria</taxon>
        <taxon>Pseudomonadati</taxon>
        <taxon>Pseudomonadota</taxon>
        <taxon>Alphaproteobacteria</taxon>
        <taxon>Maricaulales</taxon>
        <taxon>Robiginitomaculaceae</taxon>
        <taxon>Algimonas</taxon>
    </lineage>
</organism>
<feature type="transmembrane region" description="Helical" evidence="1">
    <location>
        <begin position="54"/>
        <end position="75"/>
    </location>
</feature>
<comment type="caution">
    <text evidence="2">The sequence shown here is derived from an EMBL/GenBank/DDBJ whole genome shotgun (WGS) entry which is preliminary data.</text>
</comment>
<keyword evidence="1" id="KW-0472">Membrane</keyword>
<feature type="transmembrane region" description="Helical" evidence="1">
    <location>
        <begin position="21"/>
        <end position="42"/>
    </location>
</feature>
<evidence type="ECO:0000256" key="1">
    <source>
        <dbReference type="SAM" id="Phobius"/>
    </source>
</evidence>
<proteinExistence type="predicted"/>
<keyword evidence="3" id="KW-1185">Reference proteome</keyword>
<keyword evidence="1" id="KW-1133">Transmembrane helix</keyword>
<keyword evidence="1" id="KW-0812">Transmembrane</keyword>
<evidence type="ECO:0000313" key="3">
    <source>
        <dbReference type="Proteomes" id="UP000634004"/>
    </source>
</evidence>
<evidence type="ECO:0000313" key="2">
    <source>
        <dbReference type="EMBL" id="GHA94740.1"/>
    </source>
</evidence>
<name>A0A8J3CQF2_9PROT</name>
<accession>A0A8J3CQF2</accession>
<protein>
    <submittedName>
        <fullName evidence="2">Uncharacterized protein</fullName>
    </submittedName>
</protein>
<dbReference type="Proteomes" id="UP000634004">
    <property type="component" value="Unassembled WGS sequence"/>
</dbReference>
<reference evidence="2" key="1">
    <citation type="journal article" date="2014" name="Int. J. Syst. Evol. Microbiol.">
        <title>Complete genome sequence of Corynebacterium casei LMG S-19264T (=DSM 44701T), isolated from a smear-ripened cheese.</title>
        <authorList>
            <consortium name="US DOE Joint Genome Institute (JGI-PGF)"/>
            <person name="Walter F."/>
            <person name="Albersmeier A."/>
            <person name="Kalinowski J."/>
            <person name="Ruckert C."/>
        </authorList>
    </citation>
    <scope>NUCLEOTIDE SEQUENCE</scope>
    <source>
        <strain evidence="2">KCTC 32513</strain>
    </source>
</reference>
<sequence>MGQPGTTKRHRLRHVGRADQLRPASTLTSSGVALILATVLGAGITTEFNIEDGLLNLTILVAWVSVALSVFRLLACSA</sequence>
<reference evidence="2" key="2">
    <citation type="submission" date="2020-09" db="EMBL/GenBank/DDBJ databases">
        <authorList>
            <person name="Sun Q."/>
            <person name="Kim S."/>
        </authorList>
    </citation>
    <scope>NUCLEOTIDE SEQUENCE</scope>
    <source>
        <strain evidence="2">KCTC 32513</strain>
    </source>
</reference>
<gene>
    <name evidence="2" type="ORF">GCM10009069_17150</name>
</gene>
<dbReference type="EMBL" id="BMZH01000006">
    <property type="protein sequence ID" value="GHA94740.1"/>
    <property type="molecule type" value="Genomic_DNA"/>
</dbReference>